<evidence type="ECO:0000313" key="1">
    <source>
        <dbReference type="EMBL" id="BAH73497.1"/>
    </source>
</evidence>
<protein>
    <submittedName>
        <fullName evidence="1">Uncharacterized protein</fullName>
    </submittedName>
</protein>
<name>C4XT15_SOLM1</name>
<dbReference type="KEGG" id="dma:DMR_00060"/>
<accession>C4XT15</accession>
<reference evidence="1 2" key="1">
    <citation type="journal article" date="2009" name="Genome Res.">
        <title>Whole genome sequence of Desulfovibrio magneticus strain RS-1 revealed common gene clusters in magnetotactic bacteria.</title>
        <authorList>
            <person name="Nakazawa H."/>
            <person name="Arakaki A."/>
            <person name="Narita-Yamada S."/>
            <person name="Yashiro I."/>
            <person name="Jinno K."/>
            <person name="Aoki N."/>
            <person name="Tsuruyama A."/>
            <person name="Okamura Y."/>
            <person name="Tanikawa S."/>
            <person name="Fujita N."/>
            <person name="Takeyama H."/>
            <person name="Matsunaga T."/>
        </authorList>
    </citation>
    <scope>NUCLEOTIDE SEQUENCE [LARGE SCALE GENOMIC DNA]</scope>
    <source>
        <strain evidence="2">ATCC 700980 / DSM 13731 / RS-1</strain>
    </source>
</reference>
<dbReference type="AlphaFoldDB" id="C4XT15"/>
<proteinExistence type="predicted"/>
<dbReference type="eggNOG" id="ENOG5030GTM">
    <property type="taxonomic scope" value="Bacteria"/>
</dbReference>
<dbReference type="HOGENOM" id="CLU_046666_0_0_7"/>
<dbReference type="EMBL" id="AP010904">
    <property type="protein sequence ID" value="BAH73497.1"/>
    <property type="molecule type" value="Genomic_DNA"/>
</dbReference>
<dbReference type="RefSeq" id="WP_012749591.1">
    <property type="nucleotide sequence ID" value="NC_012796.1"/>
</dbReference>
<dbReference type="OrthoDB" id="5470185at2"/>
<gene>
    <name evidence="1" type="ordered locus">DMR_00060</name>
</gene>
<keyword evidence="2" id="KW-1185">Reference proteome</keyword>
<dbReference type="Proteomes" id="UP000009071">
    <property type="component" value="Chromosome"/>
</dbReference>
<dbReference type="STRING" id="573370.DMR_00060"/>
<evidence type="ECO:0000313" key="2">
    <source>
        <dbReference type="Proteomes" id="UP000009071"/>
    </source>
</evidence>
<sequence>MVLDLFRKKKPAKEDEAARRRNADILDLALAQRSKVHVQFDEADSGLTGVTATVMAVAEAGVVLELGGVAALKDRFIGKSVTCFFRIVEREDRHREIFYNFTAPILRIRQLPERPPQVALAFPAALNGAQRRKSLRMRPDFNQFSHIALWKYEAAGGFDMAKPTVAHSHFKTGLALIENISAGGLRFRLKRQHVKEQGLDPKKGERFIIFFTFNEKVPKLREEYWLVAKVNNIQPEPVSGELSLGLEFVANGVRQESGKVEWSKIEDNVIDDMAQRIYLWHVSLYRDRGLS</sequence>
<organism evidence="1 2">
    <name type="scientific">Solidesulfovibrio magneticus (strain ATCC 700980 / DSM 13731 / RS-1)</name>
    <name type="common">Desulfovibrio magneticus</name>
    <dbReference type="NCBI Taxonomy" id="573370"/>
    <lineage>
        <taxon>Bacteria</taxon>
        <taxon>Pseudomonadati</taxon>
        <taxon>Thermodesulfobacteriota</taxon>
        <taxon>Desulfovibrionia</taxon>
        <taxon>Desulfovibrionales</taxon>
        <taxon>Desulfovibrionaceae</taxon>
        <taxon>Solidesulfovibrio</taxon>
    </lineage>
</organism>